<protein>
    <recommendedName>
        <fullName evidence="4 15">Bifunctional dihydrofolate reductase-thymidylate synthase</fullName>
    </recommendedName>
</protein>
<dbReference type="Gene3D" id="3.40.430.10">
    <property type="entry name" value="Dihydrofolate Reductase, subunit A"/>
    <property type="match status" value="1"/>
</dbReference>
<evidence type="ECO:0000256" key="18">
    <source>
        <dbReference type="SAM" id="MobiDB-lite"/>
    </source>
</evidence>
<keyword evidence="5 15" id="KW-0554">One-carbon metabolism</keyword>
<dbReference type="NCBIfam" id="NF002497">
    <property type="entry name" value="PRK01827.1-3"/>
    <property type="match status" value="1"/>
</dbReference>
<dbReference type="CDD" id="cd00351">
    <property type="entry name" value="TS_Pyrimidine_HMase"/>
    <property type="match status" value="1"/>
</dbReference>
<dbReference type="PRINTS" id="PR00108">
    <property type="entry name" value="THYMDSNTHASE"/>
</dbReference>
<dbReference type="InterPro" id="IPR001796">
    <property type="entry name" value="DHFR_dom"/>
</dbReference>
<dbReference type="FunFam" id="3.30.572.10:FF:000002">
    <property type="entry name" value="Possible thymidylate synthase"/>
    <property type="match status" value="1"/>
</dbReference>
<keyword evidence="10 15" id="KW-0560">Oxidoreductase</keyword>
<keyword evidence="21" id="KW-1185">Reference proteome</keyword>
<evidence type="ECO:0000256" key="17">
    <source>
        <dbReference type="PROSITE-ProRule" id="PRU10016"/>
    </source>
</evidence>
<evidence type="ECO:0000256" key="14">
    <source>
        <dbReference type="ARBA" id="ARBA00048873"/>
    </source>
</evidence>
<dbReference type="PANTHER" id="PTHR11548">
    <property type="entry name" value="THYMIDYLATE SYNTHASE 1"/>
    <property type="match status" value="1"/>
</dbReference>
<evidence type="ECO:0000256" key="10">
    <source>
        <dbReference type="ARBA" id="ARBA00023002"/>
    </source>
</evidence>
<dbReference type="GO" id="GO:0005739">
    <property type="term" value="C:mitochondrion"/>
    <property type="evidence" value="ECO:0007669"/>
    <property type="project" value="TreeGrafter"/>
</dbReference>
<name>F0YJX9_AURAN</name>
<dbReference type="PIRSF" id="PIRSF000389">
    <property type="entry name" value="DHFR-TS"/>
    <property type="match status" value="1"/>
</dbReference>
<comment type="similarity">
    <text evidence="3 15">In the N-terminal section; belongs to the dihydrofolate reductase family.</text>
</comment>
<dbReference type="KEGG" id="aaf:AURANDRAFT_38942"/>
<evidence type="ECO:0000256" key="2">
    <source>
        <dbReference type="ARBA" id="ARBA00006900"/>
    </source>
</evidence>
<dbReference type="InterPro" id="IPR023451">
    <property type="entry name" value="Thymidate_synth/dCMP_Mease_dom"/>
</dbReference>
<dbReference type="InParanoid" id="F0YJX9"/>
<dbReference type="UniPathway" id="UPA00077">
    <property type="reaction ID" value="UER00158"/>
</dbReference>
<evidence type="ECO:0000256" key="7">
    <source>
        <dbReference type="ARBA" id="ARBA00022679"/>
    </source>
</evidence>
<evidence type="ECO:0000256" key="1">
    <source>
        <dbReference type="ARBA" id="ARBA00004903"/>
    </source>
</evidence>
<dbReference type="SUPFAM" id="SSF53597">
    <property type="entry name" value="Dihydrofolate reductase-like"/>
    <property type="match status" value="1"/>
</dbReference>
<evidence type="ECO:0000259" key="19">
    <source>
        <dbReference type="PROSITE" id="PS51330"/>
    </source>
</evidence>
<organism evidence="21">
    <name type="scientific">Aureococcus anophagefferens</name>
    <name type="common">Harmful bloom alga</name>
    <dbReference type="NCBI Taxonomy" id="44056"/>
    <lineage>
        <taxon>Eukaryota</taxon>
        <taxon>Sar</taxon>
        <taxon>Stramenopiles</taxon>
        <taxon>Ochrophyta</taxon>
        <taxon>Pelagophyceae</taxon>
        <taxon>Pelagomonadales</taxon>
        <taxon>Pelagomonadaceae</taxon>
        <taxon>Aureococcus</taxon>
    </lineage>
</organism>
<evidence type="ECO:0000256" key="5">
    <source>
        <dbReference type="ARBA" id="ARBA00022563"/>
    </source>
</evidence>
<evidence type="ECO:0000313" key="20">
    <source>
        <dbReference type="EMBL" id="EGB04584.1"/>
    </source>
</evidence>
<comment type="catalytic activity">
    <reaction evidence="14">
        <text>(6S)-5,6,7,8-tetrahydrofolate + NADP(+) = 7,8-dihydrofolate + NADPH + H(+)</text>
        <dbReference type="Rhea" id="RHEA:15009"/>
        <dbReference type="ChEBI" id="CHEBI:15378"/>
        <dbReference type="ChEBI" id="CHEBI:57451"/>
        <dbReference type="ChEBI" id="CHEBI:57453"/>
        <dbReference type="ChEBI" id="CHEBI:57783"/>
        <dbReference type="ChEBI" id="CHEBI:58349"/>
        <dbReference type="EC" id="1.5.1.3"/>
    </reaction>
</comment>
<evidence type="ECO:0000256" key="16">
    <source>
        <dbReference type="PIRSR" id="PIRSR000389-1"/>
    </source>
</evidence>
<dbReference type="OrthoDB" id="766at2759"/>
<dbReference type="PROSITE" id="PS51330">
    <property type="entry name" value="DHFR_2"/>
    <property type="match status" value="1"/>
</dbReference>
<dbReference type="RefSeq" id="XP_009040691.1">
    <property type="nucleotide sequence ID" value="XM_009042443.1"/>
</dbReference>
<dbReference type="GO" id="GO:0032259">
    <property type="term" value="P:methylation"/>
    <property type="evidence" value="ECO:0007669"/>
    <property type="project" value="UniProtKB-KW"/>
</dbReference>
<sequence length="510" mass="55510">MRPALTKMAPTNDLPQLTCIVAAVAGSYGIGKDGTLPWKLAGDMKYFKKVTSAAPEGKTNACVMGRKTWLSIPPKFRPLGGRKNVVLSRNPNAREELGLPPDVFVCPSLDAAVDALAGEADLGEVFVIGGGQVYASALADARCTKVLLTSIDDAAGAFADCDAVFPDPAKAGFASAASGEALVENGVAYRFETLTRPAKKPPLRESNGPPAPPPANEKPAAPNHEEKQYLDLIAEILDRGVRRGDRTGTGTISIFGARMSFSLRNDRFPLLTTKRVFWRGVAEELVWFVSGSTNGKLLADKGIHIWDGNGSREFLDRRGLGHREEMDLGPVYGFQWRHFGAKYVDMHKDYAGEGVDQLAACVETIKQDPNSRRIVLSAWNPADLDEMALPPCHMFCQFYVANGELSCQMYQRSADMGLGVPFNIASYALLTRMVAQATGLKPGDFVHVIGDAHVYSNHVDALKVQLQREPRPFPTLTINPAKTGIDDFEFADFTVEGYKPYPKIDMKMAV</sequence>
<dbReference type="InterPro" id="IPR020940">
    <property type="entry name" value="Thymidylate_synthase_AS"/>
</dbReference>
<dbReference type="InterPro" id="IPR036926">
    <property type="entry name" value="Thymidate_synth/dCMP_Mease_sf"/>
</dbReference>
<dbReference type="Pfam" id="PF00303">
    <property type="entry name" value="Thymidylat_synt"/>
    <property type="match status" value="1"/>
</dbReference>
<keyword evidence="7 15" id="KW-0808">Transferase</keyword>
<dbReference type="InterPro" id="IPR017925">
    <property type="entry name" value="DHFR_CS"/>
</dbReference>
<dbReference type="FunCoup" id="F0YJX9">
    <property type="interactions" value="67"/>
</dbReference>
<evidence type="ECO:0000256" key="12">
    <source>
        <dbReference type="ARBA" id="ARBA00025154"/>
    </source>
</evidence>
<dbReference type="GO" id="GO:0005829">
    <property type="term" value="C:cytosol"/>
    <property type="evidence" value="ECO:0007669"/>
    <property type="project" value="TreeGrafter"/>
</dbReference>
<evidence type="ECO:0000256" key="15">
    <source>
        <dbReference type="PIRNR" id="PIRNR000389"/>
    </source>
</evidence>
<accession>F0YJX9</accession>
<dbReference type="NCBIfam" id="TIGR03284">
    <property type="entry name" value="thym_sym"/>
    <property type="match status" value="1"/>
</dbReference>
<feature type="region of interest" description="Disordered" evidence="18">
    <location>
        <begin position="198"/>
        <end position="222"/>
    </location>
</feature>
<comment type="function">
    <text evidence="12">Bifunctional enzyme. Involved in de novo dTMP biosynthesis. Key enzyme in folate metabolism. Catalyzes an essential reaction for de novo glycine and purine synthesis, DNA precursor synthesis, and for the conversion of dUMP to dTMP.</text>
</comment>
<keyword evidence="6 15" id="KW-0489">Methyltransferase</keyword>
<proteinExistence type="inferred from homology"/>
<dbReference type="CDD" id="cd00209">
    <property type="entry name" value="DHFR"/>
    <property type="match status" value="1"/>
</dbReference>
<dbReference type="eggNOG" id="KOG0673">
    <property type="taxonomic scope" value="Eukaryota"/>
</dbReference>
<gene>
    <name evidence="20" type="ORF">AURANDRAFT_38942</name>
</gene>
<dbReference type="InterPro" id="IPR012262">
    <property type="entry name" value="DHFR-TS"/>
</dbReference>
<dbReference type="PROSITE" id="PS00075">
    <property type="entry name" value="DHFR_1"/>
    <property type="match status" value="1"/>
</dbReference>
<dbReference type="HAMAP" id="MF_00008">
    <property type="entry name" value="Thymidy_synth_bact"/>
    <property type="match status" value="1"/>
</dbReference>
<evidence type="ECO:0000256" key="13">
    <source>
        <dbReference type="ARBA" id="ARBA00047344"/>
    </source>
</evidence>
<comment type="catalytic activity">
    <reaction evidence="13">
        <text>dUMP + (6R)-5,10-methylene-5,6,7,8-tetrahydrofolate = 7,8-dihydrofolate + dTMP</text>
        <dbReference type="Rhea" id="RHEA:12104"/>
        <dbReference type="ChEBI" id="CHEBI:15636"/>
        <dbReference type="ChEBI" id="CHEBI:57451"/>
        <dbReference type="ChEBI" id="CHEBI:63528"/>
        <dbReference type="ChEBI" id="CHEBI:246422"/>
        <dbReference type="EC" id="2.1.1.45"/>
    </reaction>
</comment>
<dbReference type="Gene3D" id="3.30.572.10">
    <property type="entry name" value="Thymidylate synthase/dCMP hydroxymethylase domain"/>
    <property type="match status" value="1"/>
</dbReference>
<evidence type="ECO:0000256" key="11">
    <source>
        <dbReference type="ARBA" id="ARBA00023268"/>
    </source>
</evidence>
<comment type="pathway">
    <text evidence="1 15">Cofactor biosynthesis; tetrahydrofolate biosynthesis; 5,6,7,8-tetrahydrofolate from 7,8-dihydrofolate: step 1/1.</text>
</comment>
<dbReference type="InterPro" id="IPR000398">
    <property type="entry name" value="Thymidylate_synthase"/>
</dbReference>
<dbReference type="GO" id="GO:0006231">
    <property type="term" value="P:dTMP biosynthetic process"/>
    <property type="evidence" value="ECO:0007669"/>
    <property type="project" value="InterPro"/>
</dbReference>
<dbReference type="Proteomes" id="UP000002729">
    <property type="component" value="Unassembled WGS sequence"/>
</dbReference>
<dbReference type="GO" id="GO:0004146">
    <property type="term" value="F:dihydrofolate reductase activity"/>
    <property type="evidence" value="ECO:0007669"/>
    <property type="project" value="UniProtKB-EC"/>
</dbReference>
<evidence type="ECO:0000256" key="6">
    <source>
        <dbReference type="ARBA" id="ARBA00022603"/>
    </source>
</evidence>
<reference evidence="20 21" key="1">
    <citation type="journal article" date="2011" name="Proc. Natl. Acad. Sci. U.S.A.">
        <title>Niche of harmful alga Aureococcus anophagefferens revealed through ecogenomics.</title>
        <authorList>
            <person name="Gobler C.J."/>
            <person name="Berry D.L."/>
            <person name="Dyhrman S.T."/>
            <person name="Wilhelm S.W."/>
            <person name="Salamov A."/>
            <person name="Lobanov A.V."/>
            <person name="Zhang Y."/>
            <person name="Collier J.L."/>
            <person name="Wurch L.L."/>
            <person name="Kustka A.B."/>
            <person name="Dill B.D."/>
            <person name="Shah M."/>
            <person name="VerBerkmoes N.C."/>
            <person name="Kuo A."/>
            <person name="Terry A."/>
            <person name="Pangilinan J."/>
            <person name="Lindquist E.A."/>
            <person name="Lucas S."/>
            <person name="Paulsen I.T."/>
            <person name="Hattenrath-Lehmann T.K."/>
            <person name="Talmage S.C."/>
            <person name="Walker E.A."/>
            <person name="Koch F."/>
            <person name="Burson A.M."/>
            <person name="Marcoval M.A."/>
            <person name="Tang Y.Z."/>
            <person name="Lecleir G.R."/>
            <person name="Coyne K.J."/>
            <person name="Berg G.M."/>
            <person name="Bertrand E.M."/>
            <person name="Saito M.A."/>
            <person name="Gladyshev V.N."/>
            <person name="Grigoriev I.V."/>
        </authorList>
    </citation>
    <scope>NUCLEOTIDE SEQUENCE [LARGE SCALE GENOMIC DNA]</scope>
    <source>
        <strain evidence="21">CCMP 1984</strain>
    </source>
</reference>
<keyword evidence="11" id="KW-0511">Multifunctional enzyme</keyword>
<dbReference type="InterPro" id="IPR045097">
    <property type="entry name" value="Thymidate_synth/dCMP_Mease"/>
</dbReference>
<evidence type="ECO:0000256" key="4">
    <source>
        <dbReference type="ARBA" id="ARBA00019798"/>
    </source>
</evidence>
<dbReference type="eggNOG" id="KOG1324">
    <property type="taxonomic scope" value="Eukaryota"/>
</dbReference>
<evidence type="ECO:0000256" key="3">
    <source>
        <dbReference type="ARBA" id="ARBA00010176"/>
    </source>
</evidence>
<keyword evidence="8 15" id="KW-0545">Nucleotide biosynthesis</keyword>
<dbReference type="SUPFAM" id="SSF55831">
    <property type="entry name" value="Thymidylate synthase/dCMP hydroxymethylase"/>
    <property type="match status" value="1"/>
</dbReference>
<dbReference type="GeneID" id="20221921"/>
<dbReference type="PROSITE" id="PS00091">
    <property type="entry name" value="THYMIDYLATE_SYNTHASE"/>
    <property type="match status" value="1"/>
</dbReference>
<evidence type="ECO:0000313" key="21">
    <source>
        <dbReference type="Proteomes" id="UP000002729"/>
    </source>
</evidence>
<dbReference type="AlphaFoldDB" id="F0YJX9"/>
<dbReference type="GO" id="GO:0004799">
    <property type="term" value="F:thymidylate synthase activity"/>
    <property type="evidence" value="ECO:0007669"/>
    <property type="project" value="UniProtKB-EC"/>
</dbReference>
<dbReference type="GO" id="GO:0006730">
    <property type="term" value="P:one-carbon metabolic process"/>
    <property type="evidence" value="ECO:0007669"/>
    <property type="project" value="UniProtKB-KW"/>
</dbReference>
<comment type="similarity">
    <text evidence="2 15">In the C-terminal section; belongs to the thymidylate synthase family.</text>
</comment>
<evidence type="ECO:0000256" key="9">
    <source>
        <dbReference type="ARBA" id="ARBA00022857"/>
    </source>
</evidence>
<evidence type="ECO:0000256" key="8">
    <source>
        <dbReference type="ARBA" id="ARBA00022727"/>
    </source>
</evidence>
<feature type="domain" description="DHFR" evidence="19">
    <location>
        <begin position="16"/>
        <end position="196"/>
    </location>
</feature>
<dbReference type="PANTHER" id="PTHR11548:SF2">
    <property type="entry name" value="THYMIDYLATE SYNTHASE"/>
    <property type="match status" value="1"/>
</dbReference>
<dbReference type="InterPro" id="IPR024072">
    <property type="entry name" value="DHFR-like_dom_sf"/>
</dbReference>
<dbReference type="Pfam" id="PF00186">
    <property type="entry name" value="DHFR_1"/>
    <property type="match status" value="1"/>
</dbReference>
<dbReference type="GO" id="GO:0046654">
    <property type="term" value="P:tetrahydrofolate biosynthetic process"/>
    <property type="evidence" value="ECO:0007669"/>
    <property type="project" value="UniProtKB-UniPathway"/>
</dbReference>
<dbReference type="OMA" id="ENQYLDM"/>
<feature type="active site" evidence="16 17">
    <location>
        <position position="392"/>
    </location>
</feature>
<keyword evidence="9" id="KW-0521">NADP</keyword>
<dbReference type="EMBL" id="GL833149">
    <property type="protein sequence ID" value="EGB04584.1"/>
    <property type="molecule type" value="Genomic_DNA"/>
</dbReference>